<dbReference type="EMBL" id="BONU01000002">
    <property type="protein sequence ID" value="GIG71957.1"/>
    <property type="molecule type" value="Genomic_DNA"/>
</dbReference>
<keyword evidence="2 4" id="KW-0808">Transferase</keyword>
<dbReference type="SUPFAM" id="SSF53756">
    <property type="entry name" value="UDP-Glycosyltransferase/glycogen phosphorylase"/>
    <property type="match status" value="1"/>
</dbReference>
<feature type="domain" description="Glycosyltransferase subfamily 4-like N-terminal" evidence="3">
    <location>
        <begin position="30"/>
        <end position="205"/>
    </location>
</feature>
<comment type="caution">
    <text evidence="4">The sequence shown here is derived from an EMBL/GenBank/DDBJ whole genome shotgun (WGS) entry which is preliminary data.</text>
</comment>
<dbReference type="AlphaFoldDB" id="A0A8J3PJL3"/>
<organism evidence="4 5">
    <name type="scientific">Planosporangium flavigriseum</name>
    <dbReference type="NCBI Taxonomy" id="373681"/>
    <lineage>
        <taxon>Bacteria</taxon>
        <taxon>Bacillati</taxon>
        <taxon>Actinomycetota</taxon>
        <taxon>Actinomycetes</taxon>
        <taxon>Micromonosporales</taxon>
        <taxon>Micromonosporaceae</taxon>
        <taxon>Planosporangium</taxon>
    </lineage>
</organism>
<gene>
    <name evidence="4" type="ORF">Pfl04_03610</name>
</gene>
<accession>A0A8J3PJL3</accession>
<dbReference type="Proteomes" id="UP000653674">
    <property type="component" value="Unassembled WGS sequence"/>
</dbReference>
<keyword evidence="1" id="KW-0328">Glycosyltransferase</keyword>
<dbReference type="PANTHER" id="PTHR45947">
    <property type="entry name" value="SULFOQUINOVOSYL TRANSFERASE SQD2"/>
    <property type="match status" value="1"/>
</dbReference>
<evidence type="ECO:0000313" key="5">
    <source>
        <dbReference type="Proteomes" id="UP000653674"/>
    </source>
</evidence>
<proteinExistence type="predicted"/>
<evidence type="ECO:0000259" key="3">
    <source>
        <dbReference type="Pfam" id="PF13579"/>
    </source>
</evidence>
<dbReference type="Pfam" id="PF13579">
    <property type="entry name" value="Glyco_trans_4_4"/>
    <property type="match status" value="1"/>
</dbReference>
<evidence type="ECO:0000256" key="2">
    <source>
        <dbReference type="ARBA" id="ARBA00022679"/>
    </source>
</evidence>
<dbReference type="Pfam" id="PF13692">
    <property type="entry name" value="Glyco_trans_1_4"/>
    <property type="match status" value="1"/>
</dbReference>
<dbReference type="GO" id="GO:1901137">
    <property type="term" value="P:carbohydrate derivative biosynthetic process"/>
    <property type="evidence" value="ECO:0007669"/>
    <property type="project" value="UniProtKB-ARBA"/>
</dbReference>
<keyword evidence="5" id="KW-1185">Reference proteome</keyword>
<reference evidence="4" key="1">
    <citation type="submission" date="2021-01" db="EMBL/GenBank/DDBJ databases">
        <title>Whole genome shotgun sequence of Planosporangium flavigriseum NBRC 105377.</title>
        <authorList>
            <person name="Komaki H."/>
            <person name="Tamura T."/>
        </authorList>
    </citation>
    <scope>NUCLEOTIDE SEQUENCE</scope>
    <source>
        <strain evidence="4">NBRC 105377</strain>
    </source>
</reference>
<evidence type="ECO:0000313" key="4">
    <source>
        <dbReference type="EMBL" id="GIG71957.1"/>
    </source>
</evidence>
<dbReference type="InterPro" id="IPR050194">
    <property type="entry name" value="Glycosyltransferase_grp1"/>
</dbReference>
<dbReference type="PANTHER" id="PTHR45947:SF13">
    <property type="entry name" value="TRANSFERASE"/>
    <property type="match status" value="1"/>
</dbReference>
<evidence type="ECO:0000256" key="1">
    <source>
        <dbReference type="ARBA" id="ARBA00022676"/>
    </source>
</evidence>
<dbReference type="InterPro" id="IPR028098">
    <property type="entry name" value="Glyco_trans_4-like_N"/>
</dbReference>
<sequence length="397" mass="42079">MKPGLKIVVAHNRYAAASPSGENIIVDAEIAQLRAAGVTVVPFLRSSDEIGDLPAAQQALLPLSPIYNRASQQALADLLRAEQPDVLHLHNPYPLLSPWVVRTAHKHGVPVIQTVHNYRQVCAPGLYFRDGHVCHDCRGKVFGLPAVQHACYRGSRAQSAIMAATLAVHRGTWRSVDRYIALTSAIADHLRDYGIPADRISVKPNAIPDPWPTLATPGSAGPAGPAGRGFLFAARLSPEKGLGLLLDAWRGYAEGELGTLRIAGDGPLRPLAESVAASRADVTYLGPLDRAATLAQIAAAACVVAPSVWHDVLPTIVLEALACGRPVLGTTMGGIPYLVGDAGWVVEPEPVAVSAGLKAAHAGAARLATTARQRYEESFAPDVLVQRLIDIYEEVAT</sequence>
<protein>
    <submittedName>
        <fullName evidence="4">Glycosyl transferase</fullName>
    </submittedName>
</protein>
<dbReference type="Gene3D" id="3.40.50.2000">
    <property type="entry name" value="Glycogen Phosphorylase B"/>
    <property type="match status" value="2"/>
</dbReference>
<name>A0A8J3PJL3_9ACTN</name>
<dbReference type="GO" id="GO:0016757">
    <property type="term" value="F:glycosyltransferase activity"/>
    <property type="evidence" value="ECO:0007669"/>
    <property type="project" value="UniProtKB-KW"/>
</dbReference>